<dbReference type="PANTHER" id="PTHR30126:SF91">
    <property type="entry name" value="LYSR FAMILY TRANSCRIPTIONAL REGULATOR"/>
    <property type="match status" value="1"/>
</dbReference>
<dbReference type="Gene3D" id="1.10.10.10">
    <property type="entry name" value="Winged helix-like DNA-binding domain superfamily/Winged helix DNA-binding domain"/>
    <property type="match status" value="1"/>
</dbReference>
<evidence type="ECO:0000259" key="5">
    <source>
        <dbReference type="PROSITE" id="PS50931"/>
    </source>
</evidence>
<dbReference type="InterPro" id="IPR036390">
    <property type="entry name" value="WH_DNA-bd_sf"/>
</dbReference>
<evidence type="ECO:0000256" key="1">
    <source>
        <dbReference type="ARBA" id="ARBA00009437"/>
    </source>
</evidence>
<dbReference type="RefSeq" id="WP_029579827.1">
    <property type="nucleotide sequence ID" value="NZ_CP012076.1"/>
</dbReference>
<dbReference type="Gene3D" id="3.40.190.290">
    <property type="match status" value="1"/>
</dbReference>
<dbReference type="PANTHER" id="PTHR30126">
    <property type="entry name" value="HTH-TYPE TRANSCRIPTIONAL REGULATOR"/>
    <property type="match status" value="1"/>
</dbReference>
<dbReference type="Pfam" id="PF00126">
    <property type="entry name" value="HTH_1"/>
    <property type="match status" value="1"/>
</dbReference>
<sequence length="290" mass="31901">MDWTLEQMRHFVAAAETGSFSAAARRLGRAQSAVSTAIALLEADLGISLFDRGKRHPVLTEAGEVLLVEARQLLRQAAGLQQRALSFSAGQQARLGLAVDEALPDLVMDALLDELSRRFPALELTLLSGTASEVADYVERGRASLGLHFDRGELPATLVHRHLGSVLQGIYVGREHPLAGQNGIGTQDLARHRQLVMQMDDRVDMILSPTTWRADSFYNIAAMVADNLGWAILPLNIAEYHGYRSHLVQAPCRDLSLPPLGLRALWRQGSVPGPVALWVQQRMDELLHRD</sequence>
<dbReference type="InterPro" id="IPR036388">
    <property type="entry name" value="WH-like_DNA-bd_sf"/>
</dbReference>
<dbReference type="GeneID" id="92996284"/>
<dbReference type="InterPro" id="IPR005119">
    <property type="entry name" value="LysR_subst-bd"/>
</dbReference>
<evidence type="ECO:0000256" key="4">
    <source>
        <dbReference type="ARBA" id="ARBA00023163"/>
    </source>
</evidence>
<dbReference type="Pfam" id="PF03466">
    <property type="entry name" value="LysR_substrate"/>
    <property type="match status" value="1"/>
</dbReference>
<dbReference type="SUPFAM" id="SSF53850">
    <property type="entry name" value="Periplasmic binding protein-like II"/>
    <property type="match status" value="1"/>
</dbReference>
<proteinExistence type="inferred from homology"/>
<gene>
    <name evidence="6" type="ORF">CS347_06990</name>
</gene>
<dbReference type="SUPFAM" id="SSF46785">
    <property type="entry name" value="Winged helix' DNA-binding domain"/>
    <property type="match status" value="1"/>
</dbReference>
<dbReference type="EMBL" id="CP024172">
    <property type="protein sequence ID" value="AZW16523.1"/>
    <property type="molecule type" value="Genomic_DNA"/>
</dbReference>
<protein>
    <submittedName>
        <fullName evidence="6">LysR family transcriptional regulator</fullName>
    </submittedName>
</protein>
<dbReference type="Proteomes" id="UP000282741">
    <property type="component" value="Chromosome"/>
</dbReference>
<accession>A0AAN1RVU8</accession>
<dbReference type="PROSITE" id="PS50931">
    <property type="entry name" value="HTH_LYSR"/>
    <property type="match status" value="1"/>
</dbReference>
<dbReference type="GO" id="GO:0000976">
    <property type="term" value="F:transcription cis-regulatory region binding"/>
    <property type="evidence" value="ECO:0007669"/>
    <property type="project" value="TreeGrafter"/>
</dbReference>
<name>A0AAN1RVU8_9BORD</name>
<dbReference type="KEGG" id="bhz:ACR54_00208"/>
<dbReference type="PRINTS" id="PR00039">
    <property type="entry name" value="HTHLYSR"/>
</dbReference>
<keyword evidence="4" id="KW-0804">Transcription</keyword>
<dbReference type="GO" id="GO:0003700">
    <property type="term" value="F:DNA-binding transcription factor activity"/>
    <property type="evidence" value="ECO:0007669"/>
    <property type="project" value="InterPro"/>
</dbReference>
<evidence type="ECO:0000313" key="7">
    <source>
        <dbReference type="Proteomes" id="UP000282741"/>
    </source>
</evidence>
<evidence type="ECO:0000256" key="2">
    <source>
        <dbReference type="ARBA" id="ARBA00023015"/>
    </source>
</evidence>
<keyword evidence="3" id="KW-0238">DNA-binding</keyword>
<keyword evidence="2" id="KW-0805">Transcription regulation</keyword>
<dbReference type="InterPro" id="IPR000847">
    <property type="entry name" value="LysR_HTH_N"/>
</dbReference>
<evidence type="ECO:0000313" key="6">
    <source>
        <dbReference type="EMBL" id="AZW16523.1"/>
    </source>
</evidence>
<organism evidence="6 7">
    <name type="scientific">Bordetella hinzii</name>
    <dbReference type="NCBI Taxonomy" id="103855"/>
    <lineage>
        <taxon>Bacteria</taxon>
        <taxon>Pseudomonadati</taxon>
        <taxon>Pseudomonadota</taxon>
        <taxon>Betaproteobacteria</taxon>
        <taxon>Burkholderiales</taxon>
        <taxon>Alcaligenaceae</taxon>
        <taxon>Bordetella</taxon>
    </lineage>
</organism>
<evidence type="ECO:0000256" key="3">
    <source>
        <dbReference type="ARBA" id="ARBA00023125"/>
    </source>
</evidence>
<reference evidence="7" key="1">
    <citation type="submission" date="2017-10" db="EMBL/GenBank/DDBJ databases">
        <title>Whole genome sequencing of various Bordetella species.</title>
        <authorList>
            <person name="Weigand M.R."/>
            <person name="Loparev V."/>
            <person name="Peng Y."/>
            <person name="Bowden K.E."/>
            <person name="Tondella M.L."/>
            <person name="Williams M.M."/>
        </authorList>
    </citation>
    <scope>NUCLEOTIDE SEQUENCE [LARGE SCALE GENOMIC DNA]</scope>
    <source>
        <strain evidence="7">H720</strain>
    </source>
</reference>
<dbReference type="FunFam" id="1.10.10.10:FF:000001">
    <property type="entry name" value="LysR family transcriptional regulator"/>
    <property type="match status" value="1"/>
</dbReference>
<feature type="domain" description="HTH lysR-type" evidence="5">
    <location>
        <begin position="3"/>
        <end position="60"/>
    </location>
</feature>
<comment type="similarity">
    <text evidence="1">Belongs to the LysR transcriptional regulatory family.</text>
</comment>
<dbReference type="CDD" id="cd05466">
    <property type="entry name" value="PBP2_LTTR_substrate"/>
    <property type="match status" value="1"/>
</dbReference>
<dbReference type="AlphaFoldDB" id="A0AAN1RVU8"/>